<keyword evidence="3" id="KW-1185">Reference proteome</keyword>
<dbReference type="Proteomes" id="UP000003121">
    <property type="component" value="Chromosome"/>
</dbReference>
<evidence type="ECO:0000256" key="1">
    <source>
        <dbReference type="HAMAP-Rule" id="MF_00598"/>
    </source>
</evidence>
<dbReference type="RefSeq" id="WP_014839994.1">
    <property type="nucleotide sequence ID" value="NC_018108.1"/>
</dbReference>
<dbReference type="PANTHER" id="PTHR38692">
    <property type="entry name" value="PROTEIN SMG"/>
    <property type="match status" value="1"/>
</dbReference>
<gene>
    <name evidence="1 2" type="primary">smg</name>
    <name evidence="2" type="ORF">KUI_0018</name>
</gene>
<dbReference type="Pfam" id="PF04361">
    <property type="entry name" value="DUF494"/>
    <property type="match status" value="1"/>
</dbReference>
<protein>
    <recommendedName>
        <fullName evidence="1">Protein Smg homolog</fullName>
    </recommendedName>
</protein>
<dbReference type="EMBL" id="CP003264">
    <property type="protein sequence ID" value="AFN35124.1"/>
    <property type="molecule type" value="Genomic_DNA"/>
</dbReference>
<name>A0ABN4ATQ4_9BURK</name>
<evidence type="ECO:0000313" key="2">
    <source>
        <dbReference type="EMBL" id="AFN35124.1"/>
    </source>
</evidence>
<dbReference type="PANTHER" id="PTHR38692:SF1">
    <property type="entry name" value="PROTEIN SMG"/>
    <property type="match status" value="1"/>
</dbReference>
<dbReference type="InterPro" id="IPR007456">
    <property type="entry name" value="Smg"/>
</dbReference>
<dbReference type="HAMAP" id="MF_00598">
    <property type="entry name" value="Smg"/>
    <property type="match status" value="1"/>
</dbReference>
<sequence>MFNVLLHIMENYQTPDNCPTVDILYKHLSDAGFCDDEIDDAMDWLMLLTETCEQATNFNHPQSIRAFTDREFRHIGVEGIHYLQSLDLQGALPPYVREVVVNYCMAINSEFLNLSSMKVLTLLVLWNQNFPVDKHVIQELLATESVIQYN</sequence>
<proteinExistence type="inferred from homology"/>
<organism evidence="2 3">
    <name type="scientific">Taylorella equigenitalis ATCC 35865</name>
    <dbReference type="NCBI Taxonomy" id="743973"/>
    <lineage>
        <taxon>Bacteria</taxon>
        <taxon>Pseudomonadati</taxon>
        <taxon>Pseudomonadota</taxon>
        <taxon>Betaproteobacteria</taxon>
        <taxon>Burkholderiales</taxon>
        <taxon>Alcaligenaceae</taxon>
        <taxon>Taylorella</taxon>
    </lineage>
</organism>
<accession>A0ABN4ATQ4</accession>
<reference evidence="2 3" key="1">
    <citation type="journal article" date="2012" name="Vet. Microbiol.">
        <title>Comparative genomic analyses of the Taylorellae.</title>
        <authorList>
            <person name="Hauser H."/>
            <person name="Richter D.C."/>
            <person name="van Tonder A."/>
            <person name="Clark L."/>
            <person name="Preston A."/>
        </authorList>
    </citation>
    <scope>NUCLEOTIDE SEQUENCE [LARGE SCALE GENOMIC DNA]</scope>
    <source>
        <strain evidence="2 3">ATCC 35865</strain>
    </source>
</reference>
<evidence type="ECO:0000313" key="3">
    <source>
        <dbReference type="Proteomes" id="UP000003121"/>
    </source>
</evidence>
<comment type="similarity">
    <text evidence="1">Belongs to the Smg family.</text>
</comment>